<evidence type="ECO:0000313" key="4">
    <source>
        <dbReference type="EMBL" id="MFC6007288.1"/>
    </source>
</evidence>
<dbReference type="EMBL" id="JBHSRD010000003">
    <property type="protein sequence ID" value="MFC6007288.1"/>
    <property type="molecule type" value="Genomic_DNA"/>
</dbReference>
<dbReference type="Proteomes" id="UP001596189">
    <property type="component" value="Unassembled WGS sequence"/>
</dbReference>
<dbReference type="InterPro" id="IPR022128">
    <property type="entry name" value="FhaA_N"/>
</dbReference>
<dbReference type="RefSeq" id="WP_345716092.1">
    <property type="nucleotide sequence ID" value="NZ_BAABFP010000004.1"/>
</dbReference>
<accession>A0ABW1JEZ4</accession>
<evidence type="ECO:0000256" key="2">
    <source>
        <dbReference type="SAM" id="MobiDB-lite"/>
    </source>
</evidence>
<gene>
    <name evidence="4" type="ORF">ACFQDO_09120</name>
</gene>
<dbReference type="InterPro" id="IPR008984">
    <property type="entry name" value="SMAD_FHA_dom_sf"/>
</dbReference>
<evidence type="ECO:0000259" key="3">
    <source>
        <dbReference type="PROSITE" id="PS50006"/>
    </source>
</evidence>
<feature type="domain" description="FHA" evidence="3">
    <location>
        <begin position="183"/>
        <end position="236"/>
    </location>
</feature>
<dbReference type="CDD" id="cd00060">
    <property type="entry name" value="FHA"/>
    <property type="match status" value="1"/>
</dbReference>
<dbReference type="SUPFAM" id="SSF49879">
    <property type="entry name" value="SMAD/FHA domain"/>
    <property type="match status" value="1"/>
</dbReference>
<protein>
    <submittedName>
        <fullName evidence="4">FhaA domain-containing protein</fullName>
    </submittedName>
</protein>
<dbReference type="Gene3D" id="2.60.200.20">
    <property type="match status" value="1"/>
</dbReference>
<proteinExistence type="predicted"/>
<dbReference type="PANTHER" id="PTHR23308">
    <property type="entry name" value="NUCLEAR INHIBITOR OF PROTEIN PHOSPHATASE-1"/>
    <property type="match status" value="1"/>
</dbReference>
<organism evidence="4 5">
    <name type="scientific">Angustibacter luteus</name>
    <dbReference type="NCBI Taxonomy" id="658456"/>
    <lineage>
        <taxon>Bacteria</taxon>
        <taxon>Bacillati</taxon>
        <taxon>Actinomycetota</taxon>
        <taxon>Actinomycetes</taxon>
        <taxon>Kineosporiales</taxon>
        <taxon>Kineosporiaceae</taxon>
    </lineage>
</organism>
<feature type="region of interest" description="Disordered" evidence="2">
    <location>
        <begin position="123"/>
        <end position="146"/>
    </location>
</feature>
<evidence type="ECO:0000256" key="1">
    <source>
        <dbReference type="ARBA" id="ARBA00022553"/>
    </source>
</evidence>
<dbReference type="Pfam" id="PF12401">
    <property type="entry name" value="FhaA_N"/>
    <property type="match status" value="1"/>
</dbReference>
<sequence>MGVFDRFEKGIERAVNGAFAKAFRSEVQPVEIASQLRRAADEKAAVVGRGRTLVPNAFVVELGSTDHDRLYDYEDELSKEFANNLRAHAEQQGYAFVGPVSVEFEEIPDLATGLFRVRTATVKGRQPEAGPAPAPIPRDPETPGPSVLHARELHAERQQSHEAGRRPWLDIDGHAYPLTSSSTVIGRGNEADIVIDDPGVSRKHAEIRVTTDGPHLVATLRDLGSTNGTFLDAQRIGAAELGNGSTITIGRTRAVYRSGAR</sequence>
<dbReference type="PROSITE" id="PS50006">
    <property type="entry name" value="FHA_DOMAIN"/>
    <property type="match status" value="1"/>
</dbReference>
<dbReference type="InterPro" id="IPR050923">
    <property type="entry name" value="Cell_Proc_Reg/RNA_Proc"/>
</dbReference>
<dbReference type="InterPro" id="IPR042287">
    <property type="entry name" value="FhaA_N_sf"/>
</dbReference>
<dbReference type="SMART" id="SM00240">
    <property type="entry name" value="FHA"/>
    <property type="match status" value="1"/>
</dbReference>
<dbReference type="Gene3D" id="3.30.2320.60">
    <property type="entry name" value="FhaA, phosphopeptide-binding domain (DUF3662)"/>
    <property type="match status" value="1"/>
</dbReference>
<name>A0ABW1JEZ4_9ACTN</name>
<reference evidence="5" key="1">
    <citation type="journal article" date="2019" name="Int. J. Syst. Evol. Microbiol.">
        <title>The Global Catalogue of Microorganisms (GCM) 10K type strain sequencing project: providing services to taxonomists for standard genome sequencing and annotation.</title>
        <authorList>
            <consortium name="The Broad Institute Genomics Platform"/>
            <consortium name="The Broad Institute Genome Sequencing Center for Infectious Disease"/>
            <person name="Wu L."/>
            <person name="Ma J."/>
        </authorList>
    </citation>
    <scope>NUCLEOTIDE SEQUENCE [LARGE SCALE GENOMIC DNA]</scope>
    <source>
        <strain evidence="5">KACC 14249</strain>
    </source>
</reference>
<dbReference type="Pfam" id="PF00498">
    <property type="entry name" value="FHA"/>
    <property type="match status" value="1"/>
</dbReference>
<keyword evidence="5" id="KW-1185">Reference proteome</keyword>
<evidence type="ECO:0000313" key="5">
    <source>
        <dbReference type="Proteomes" id="UP001596189"/>
    </source>
</evidence>
<keyword evidence="1" id="KW-0597">Phosphoprotein</keyword>
<comment type="caution">
    <text evidence="4">The sequence shown here is derived from an EMBL/GenBank/DDBJ whole genome shotgun (WGS) entry which is preliminary data.</text>
</comment>
<dbReference type="InterPro" id="IPR000253">
    <property type="entry name" value="FHA_dom"/>
</dbReference>